<dbReference type="InterPro" id="IPR003448">
    <property type="entry name" value="Mopterin_biosynth_MoaE"/>
</dbReference>
<evidence type="ECO:0000313" key="1">
    <source>
        <dbReference type="EMBL" id="GBG96333.1"/>
    </source>
</evidence>
<sequence length="133" mass="14882">MALIKLYHGPLPMAELYQALKGPKFGGTGIFIGTVREWTGDEHTESIAYTAYEEMAIKELEKLAEAVEAKGSRVVIAHRLGEAKVEEEVVFVGVASVHRYEALTACHQLIDDLKKSVPIWKKEIDGEEERWGK</sequence>
<name>A0A2R5HE38_9LACT</name>
<dbReference type="PANTHER" id="PTHR23404">
    <property type="entry name" value="MOLYBDOPTERIN SYNTHASE RELATED"/>
    <property type="match status" value="1"/>
</dbReference>
<reference evidence="1 2" key="1">
    <citation type="journal article" date="2018" name="Genome Announc.">
        <title>Draft Genome Sequence of Lactococcus sp. Strain NtB2 (JCM 32569), Isolated from the Gut of the Higher Termite Nasutitermes takasagoensis.</title>
        <authorList>
            <person name="Noda S."/>
            <person name="Aihara C."/>
            <person name="Yuki M."/>
            <person name="Ohkuma M."/>
        </authorList>
    </citation>
    <scope>NUCLEOTIDE SEQUENCE [LARGE SCALE GENOMIC DNA]</scope>
    <source>
        <strain evidence="1 2">NtB2</strain>
    </source>
</reference>
<dbReference type="Pfam" id="PF02391">
    <property type="entry name" value="MoaE"/>
    <property type="match status" value="1"/>
</dbReference>
<proteinExistence type="predicted"/>
<dbReference type="Proteomes" id="UP000245021">
    <property type="component" value="Unassembled WGS sequence"/>
</dbReference>
<evidence type="ECO:0000313" key="2">
    <source>
        <dbReference type="Proteomes" id="UP000245021"/>
    </source>
</evidence>
<dbReference type="GO" id="GO:0006777">
    <property type="term" value="P:Mo-molybdopterin cofactor biosynthetic process"/>
    <property type="evidence" value="ECO:0007669"/>
    <property type="project" value="InterPro"/>
</dbReference>
<comment type="caution">
    <text evidence="1">The sequence shown here is derived from an EMBL/GenBank/DDBJ whole genome shotgun (WGS) entry which is preliminary data.</text>
</comment>
<organism evidence="1 2">
    <name type="scientific">Lactococcus termiticola</name>
    <dbReference type="NCBI Taxonomy" id="2169526"/>
    <lineage>
        <taxon>Bacteria</taxon>
        <taxon>Bacillati</taxon>
        <taxon>Bacillota</taxon>
        <taxon>Bacilli</taxon>
        <taxon>Lactobacillales</taxon>
        <taxon>Streptococcaceae</taxon>
        <taxon>Lactococcus</taxon>
    </lineage>
</organism>
<dbReference type="SUPFAM" id="SSF54690">
    <property type="entry name" value="Molybdopterin synthase subunit MoaE"/>
    <property type="match status" value="1"/>
</dbReference>
<gene>
    <name evidence="1" type="primary">moaE</name>
    <name evidence="1" type="ORF">NtB2_00444</name>
</gene>
<dbReference type="AlphaFoldDB" id="A0A2R5HE38"/>
<dbReference type="OrthoDB" id="9803224at2"/>
<dbReference type="Gene3D" id="3.90.1170.40">
    <property type="entry name" value="Molybdopterin biosynthesis MoaE subunit"/>
    <property type="match status" value="1"/>
</dbReference>
<dbReference type="RefSeq" id="WP_109245318.1">
    <property type="nucleotide sequence ID" value="NZ_BFFO01000002.1"/>
</dbReference>
<accession>A0A2R5HE38</accession>
<keyword evidence="2" id="KW-1185">Reference proteome</keyword>
<dbReference type="CDD" id="cd00756">
    <property type="entry name" value="MoaE"/>
    <property type="match status" value="1"/>
</dbReference>
<dbReference type="InterPro" id="IPR036563">
    <property type="entry name" value="MoaE_sf"/>
</dbReference>
<protein>
    <submittedName>
        <fullName evidence="1">Molybdenum cofactor biosynthesis protein E</fullName>
    </submittedName>
</protein>
<dbReference type="EMBL" id="BFFO01000002">
    <property type="protein sequence ID" value="GBG96333.1"/>
    <property type="molecule type" value="Genomic_DNA"/>
</dbReference>